<comment type="similarity">
    <text evidence="2">Belongs to the TrbI/VirB10 family.</text>
</comment>
<feature type="region of interest" description="Disordered" evidence="7">
    <location>
        <begin position="1"/>
        <end position="24"/>
    </location>
</feature>
<dbReference type="CDD" id="cd16429">
    <property type="entry name" value="VirB10"/>
    <property type="match status" value="1"/>
</dbReference>
<dbReference type="AlphaFoldDB" id="A0A3L8PUV1"/>
<evidence type="ECO:0000256" key="2">
    <source>
        <dbReference type="ARBA" id="ARBA00010265"/>
    </source>
</evidence>
<feature type="transmembrane region" description="Helical" evidence="8">
    <location>
        <begin position="37"/>
        <end position="57"/>
    </location>
</feature>
<dbReference type="GO" id="GO:0005886">
    <property type="term" value="C:plasma membrane"/>
    <property type="evidence" value="ECO:0007669"/>
    <property type="project" value="UniProtKB-SubCell"/>
</dbReference>
<dbReference type="NCBIfam" id="NF038091">
    <property type="entry name" value="T4SS_VirB10"/>
    <property type="match status" value="1"/>
</dbReference>
<proteinExistence type="inferred from homology"/>
<dbReference type="InterPro" id="IPR047695">
    <property type="entry name" value="T4SS_VirB10/PtlG"/>
</dbReference>
<keyword evidence="10" id="KW-1185">Reference proteome</keyword>
<protein>
    <submittedName>
        <fullName evidence="9">TrbI/VirB10 family protein</fullName>
    </submittedName>
</protein>
<keyword evidence="4 8" id="KW-0812">Transmembrane</keyword>
<feature type="compositionally biased region" description="Basic and acidic residues" evidence="7">
    <location>
        <begin position="1"/>
        <end position="12"/>
    </location>
</feature>
<keyword evidence="3" id="KW-1003">Cell membrane</keyword>
<feature type="region of interest" description="Disordered" evidence="7">
    <location>
        <begin position="75"/>
        <end position="99"/>
    </location>
</feature>
<feature type="compositionally biased region" description="Polar residues" evidence="7">
    <location>
        <begin position="89"/>
        <end position="99"/>
    </location>
</feature>
<evidence type="ECO:0000256" key="7">
    <source>
        <dbReference type="SAM" id="MobiDB-lite"/>
    </source>
</evidence>
<gene>
    <name evidence="9" type="ORF">D5018_18555</name>
</gene>
<dbReference type="Gene3D" id="2.40.128.260">
    <property type="entry name" value="Type IV secretion system, VirB10/TraB/TrbI"/>
    <property type="match status" value="2"/>
</dbReference>
<comment type="caution">
    <text evidence="9">The sequence shown here is derived from an EMBL/GenBank/DDBJ whole genome shotgun (WGS) entry which is preliminary data.</text>
</comment>
<dbReference type="Pfam" id="PF03743">
    <property type="entry name" value="TrbI"/>
    <property type="match status" value="1"/>
</dbReference>
<evidence type="ECO:0000313" key="10">
    <source>
        <dbReference type="Proteomes" id="UP000281474"/>
    </source>
</evidence>
<evidence type="ECO:0000256" key="3">
    <source>
        <dbReference type="ARBA" id="ARBA00022475"/>
    </source>
</evidence>
<dbReference type="OrthoDB" id="9766860at2"/>
<dbReference type="Proteomes" id="UP000281474">
    <property type="component" value="Unassembled WGS sequence"/>
</dbReference>
<evidence type="ECO:0000256" key="8">
    <source>
        <dbReference type="SAM" id="Phobius"/>
    </source>
</evidence>
<dbReference type="InterPro" id="IPR042217">
    <property type="entry name" value="T4SS_VirB10/TrbI"/>
</dbReference>
<sequence>MEVRMAEQHTNQEPELSNNPVPELGSRVQNNSWLTKAVMIIIAGLMIVLLVAINGGFSHAQSDTDSIHHHYTIADHLGAPPEPDKHSNPTKATTPTADKSSIIHTGQLDEPNSPQFGHLARLSGHKKTLTPQQRKQLDGLLVLNNTSQQSVQSNTQQQEFLPDLNQTQPNSHSLNQQLQATKIQGSIASQIIDPNLFITKGAFLDCILETVISSDVTGMTRCQLSRDIYSTNGKVLLLEKGSHIVGEYQAGLEQGQARIFVLWDRIETPTGVILDLASLGTDSLGRSGHSGYVDGHFGKRFGSAMLLSLVGDIGKYYANKSKGNNNKIQFGDTIGGTKDLASIALQDSIHIKPTLYKNQGEHINVFVARDLDFRSVYELKLSH</sequence>
<name>A0A3L8PUV1_9GAMM</name>
<dbReference type="EMBL" id="QZEI01000089">
    <property type="protein sequence ID" value="RLV58198.1"/>
    <property type="molecule type" value="Genomic_DNA"/>
</dbReference>
<keyword evidence="5 8" id="KW-1133">Transmembrane helix</keyword>
<reference evidence="9 10" key="1">
    <citation type="submission" date="2018-09" db="EMBL/GenBank/DDBJ databases">
        <title>Phylogeny of the Shewanellaceae, and recommendation for two new genera, Pseudoshewanella and Parashewanella.</title>
        <authorList>
            <person name="Wang G."/>
        </authorList>
    </citation>
    <scope>NUCLEOTIDE SEQUENCE [LARGE SCALE GENOMIC DNA]</scope>
    <source>
        <strain evidence="9 10">C51</strain>
    </source>
</reference>
<keyword evidence="6 8" id="KW-0472">Membrane</keyword>
<dbReference type="InterPro" id="IPR005498">
    <property type="entry name" value="T4SS_VirB10/TraB/TrbI"/>
</dbReference>
<evidence type="ECO:0000256" key="4">
    <source>
        <dbReference type="ARBA" id="ARBA00022692"/>
    </source>
</evidence>
<comment type="subcellular location">
    <subcellularLocation>
        <location evidence="1">Cell membrane</location>
        <topology evidence="1">Single-pass membrane protein</topology>
    </subcellularLocation>
</comment>
<evidence type="ECO:0000256" key="1">
    <source>
        <dbReference type="ARBA" id="ARBA00004162"/>
    </source>
</evidence>
<organism evidence="9 10">
    <name type="scientific">Parashewanella curva</name>
    <dbReference type="NCBI Taxonomy" id="2338552"/>
    <lineage>
        <taxon>Bacteria</taxon>
        <taxon>Pseudomonadati</taxon>
        <taxon>Pseudomonadota</taxon>
        <taxon>Gammaproteobacteria</taxon>
        <taxon>Alteromonadales</taxon>
        <taxon>Shewanellaceae</taxon>
        <taxon>Parashewanella</taxon>
    </lineage>
</organism>
<evidence type="ECO:0000313" key="9">
    <source>
        <dbReference type="EMBL" id="RLV58198.1"/>
    </source>
</evidence>
<evidence type="ECO:0000256" key="5">
    <source>
        <dbReference type="ARBA" id="ARBA00022989"/>
    </source>
</evidence>
<evidence type="ECO:0000256" key="6">
    <source>
        <dbReference type="ARBA" id="ARBA00023136"/>
    </source>
</evidence>
<accession>A0A3L8PUV1</accession>